<evidence type="ECO:0000313" key="2">
    <source>
        <dbReference type="EMBL" id="SRX80601.1"/>
    </source>
</evidence>
<dbReference type="AlphaFoldDB" id="A0A375YHK8"/>
<dbReference type="Proteomes" id="UP000252008">
    <property type="component" value="Unassembled WGS sequence"/>
</dbReference>
<sequence>MTRLSRFFATPLLSAAIFGATLGMAGTAAAATGINESNMAPDTHSRVYYQMLTESRDGF</sequence>
<feature type="chain" id="PRO_5017052667" evidence="1">
    <location>
        <begin position="31"/>
        <end position="59"/>
    </location>
</feature>
<name>A0A375YHK8_MYCPF</name>
<organism evidence="2 3">
    <name type="scientific">Mycolicibacterium parafortuitum</name>
    <name type="common">Mycobacterium parafortuitum</name>
    <dbReference type="NCBI Taxonomy" id="39692"/>
    <lineage>
        <taxon>Bacteria</taxon>
        <taxon>Bacillati</taxon>
        <taxon>Actinomycetota</taxon>
        <taxon>Actinomycetes</taxon>
        <taxon>Mycobacteriales</taxon>
        <taxon>Mycobacteriaceae</taxon>
        <taxon>Mycolicibacterium</taxon>
    </lineage>
</organism>
<evidence type="ECO:0000256" key="1">
    <source>
        <dbReference type="SAM" id="SignalP"/>
    </source>
</evidence>
<keyword evidence="1" id="KW-0732">Signal</keyword>
<gene>
    <name evidence="2" type="ORF">MPP7335_02344</name>
</gene>
<dbReference type="RefSeq" id="WP_083143165.1">
    <property type="nucleotide sequence ID" value="NZ_MVID01000006.1"/>
</dbReference>
<reference evidence="2 3" key="1">
    <citation type="submission" date="2018-05" db="EMBL/GenBank/DDBJ databases">
        <authorList>
            <consortium name="IHU Genomes"/>
        </authorList>
    </citation>
    <scope>NUCLEOTIDE SEQUENCE [LARGE SCALE GENOMIC DNA]</scope>
    <source>
        <strain evidence="2 3">P7335</strain>
    </source>
</reference>
<keyword evidence="3" id="KW-1185">Reference proteome</keyword>
<evidence type="ECO:0000313" key="3">
    <source>
        <dbReference type="Proteomes" id="UP000252008"/>
    </source>
</evidence>
<proteinExistence type="predicted"/>
<protein>
    <submittedName>
        <fullName evidence="2">Uncharacterized protein</fullName>
    </submittedName>
</protein>
<dbReference type="EMBL" id="UEGS01000001">
    <property type="protein sequence ID" value="SRX80601.1"/>
    <property type="molecule type" value="Genomic_DNA"/>
</dbReference>
<feature type="signal peptide" evidence="1">
    <location>
        <begin position="1"/>
        <end position="30"/>
    </location>
</feature>
<accession>A0A375YHK8</accession>